<dbReference type="Proteomes" id="UP000604765">
    <property type="component" value="Unassembled WGS sequence"/>
</dbReference>
<dbReference type="EMBL" id="BNJR01000015">
    <property type="protein sequence ID" value="GHP14342.1"/>
    <property type="molecule type" value="Genomic_DNA"/>
</dbReference>
<keyword evidence="1" id="KW-0812">Transmembrane</keyword>
<reference evidence="2 3" key="1">
    <citation type="journal article" date="2021" name="Int. J. Syst. Evol. Microbiol.">
        <title>Lentilactobacillus fungorum sp. nov., isolated from spent mushroom substrates.</title>
        <authorList>
            <person name="Tohno M."/>
            <person name="Tanizawa Y."/>
            <person name="Kojima Y."/>
            <person name="Sakamoto M."/>
            <person name="Ohkuma M."/>
            <person name="Kobayashi H."/>
        </authorList>
    </citation>
    <scope>NUCLEOTIDE SEQUENCE [LARGE SCALE GENOMIC DNA]</scope>
    <source>
        <strain evidence="2 3">YK48G</strain>
    </source>
</reference>
<name>A0ABQ3W1M2_9LACO</name>
<keyword evidence="1" id="KW-1133">Transmembrane helix</keyword>
<feature type="transmembrane region" description="Helical" evidence="1">
    <location>
        <begin position="50"/>
        <end position="67"/>
    </location>
</feature>
<comment type="caution">
    <text evidence="2">The sequence shown here is derived from an EMBL/GenBank/DDBJ whole genome shotgun (WGS) entry which is preliminary data.</text>
</comment>
<keyword evidence="3" id="KW-1185">Reference proteome</keyword>
<evidence type="ECO:0000313" key="2">
    <source>
        <dbReference type="EMBL" id="GHP14342.1"/>
    </source>
</evidence>
<organism evidence="2 3">
    <name type="scientific">Lentilactobacillus fungorum</name>
    <dbReference type="NCBI Taxonomy" id="2201250"/>
    <lineage>
        <taxon>Bacteria</taxon>
        <taxon>Bacillati</taxon>
        <taxon>Bacillota</taxon>
        <taxon>Bacilli</taxon>
        <taxon>Lactobacillales</taxon>
        <taxon>Lactobacillaceae</taxon>
        <taxon>Lentilactobacillus</taxon>
    </lineage>
</organism>
<sequence length="72" mass="8339">MSIGNYVSKSTITISHRHIGYLKRISLKNDDFLSKIRKIGTKKGRHQGNLEYSLLVYFFATLIRLIARRKAT</sequence>
<evidence type="ECO:0008006" key="4">
    <source>
        <dbReference type="Google" id="ProtNLM"/>
    </source>
</evidence>
<evidence type="ECO:0000313" key="3">
    <source>
        <dbReference type="Proteomes" id="UP000604765"/>
    </source>
</evidence>
<accession>A0ABQ3W1M2</accession>
<protein>
    <recommendedName>
        <fullName evidence="4">Transposase</fullName>
    </recommendedName>
</protein>
<evidence type="ECO:0000256" key="1">
    <source>
        <dbReference type="SAM" id="Phobius"/>
    </source>
</evidence>
<proteinExistence type="predicted"/>
<gene>
    <name evidence="2" type="ORF">YK48G_17670</name>
</gene>
<keyword evidence="1" id="KW-0472">Membrane</keyword>